<reference evidence="1" key="1">
    <citation type="journal article" date="2019" name="Sci. Rep.">
        <title>Draft genome of Tanacetum cinerariifolium, the natural source of mosquito coil.</title>
        <authorList>
            <person name="Yamashiro T."/>
            <person name="Shiraishi A."/>
            <person name="Satake H."/>
            <person name="Nakayama K."/>
        </authorList>
    </citation>
    <scope>NUCLEOTIDE SEQUENCE</scope>
</reference>
<protein>
    <submittedName>
        <fullName evidence="1">Ribonuclease H-like domain-containing protein</fullName>
    </submittedName>
</protein>
<dbReference type="AlphaFoldDB" id="A0A699IKG9"/>
<feature type="non-terminal residue" evidence="1">
    <location>
        <position position="1"/>
    </location>
</feature>
<comment type="caution">
    <text evidence="1">The sequence shown here is derived from an EMBL/GenBank/DDBJ whole genome shotgun (WGS) entry which is preliminary data.</text>
</comment>
<organism evidence="1">
    <name type="scientific">Tanacetum cinerariifolium</name>
    <name type="common">Dalmatian daisy</name>
    <name type="synonym">Chrysanthemum cinerariifolium</name>
    <dbReference type="NCBI Taxonomy" id="118510"/>
    <lineage>
        <taxon>Eukaryota</taxon>
        <taxon>Viridiplantae</taxon>
        <taxon>Streptophyta</taxon>
        <taxon>Embryophyta</taxon>
        <taxon>Tracheophyta</taxon>
        <taxon>Spermatophyta</taxon>
        <taxon>Magnoliopsida</taxon>
        <taxon>eudicotyledons</taxon>
        <taxon>Gunneridae</taxon>
        <taxon>Pentapetalae</taxon>
        <taxon>asterids</taxon>
        <taxon>campanulids</taxon>
        <taxon>Asterales</taxon>
        <taxon>Asteraceae</taxon>
        <taxon>Asteroideae</taxon>
        <taxon>Anthemideae</taxon>
        <taxon>Anthemidinae</taxon>
        <taxon>Tanacetum</taxon>
    </lineage>
</organism>
<dbReference type="EMBL" id="BKCJ010311984">
    <property type="protein sequence ID" value="GEZ70105.1"/>
    <property type="molecule type" value="Genomic_DNA"/>
</dbReference>
<proteinExistence type="predicted"/>
<gene>
    <name evidence="1" type="ORF">Tci_542078</name>
</gene>
<sequence length="96" mass="10778">KAFRVFNSRTRRVEENLHIKFLENKPNVPGRGSEWLFDIDSLTISMNYEPLTIGNQTNNDAGIEINVNAGKAGQEIASDHEFILLLGNGYSEKGQK</sequence>
<evidence type="ECO:0000313" key="1">
    <source>
        <dbReference type="EMBL" id="GEZ70105.1"/>
    </source>
</evidence>
<name>A0A699IKG9_TANCI</name>
<accession>A0A699IKG9</accession>